<reference evidence="2 3" key="1">
    <citation type="submission" date="2021-06" db="EMBL/GenBank/DDBJ databases">
        <title>50 bacteria genomes isolated from Dapeng, Shenzhen, China.</title>
        <authorList>
            <person name="Zheng W."/>
            <person name="Yu S."/>
            <person name="Huang Y."/>
        </authorList>
    </citation>
    <scope>NUCLEOTIDE SEQUENCE [LARGE SCALE GENOMIC DNA]</scope>
    <source>
        <strain evidence="2 3">DP1N14-2</strain>
    </source>
</reference>
<accession>A0ABS7NIH9</accession>
<dbReference type="RefSeq" id="WP_222509115.1">
    <property type="nucleotide sequence ID" value="NZ_JAHVJA010000008.1"/>
</dbReference>
<dbReference type="Gene3D" id="3.40.50.720">
    <property type="entry name" value="NAD(P)-binding Rossmann-like Domain"/>
    <property type="match status" value="1"/>
</dbReference>
<evidence type="ECO:0000313" key="3">
    <source>
        <dbReference type="Proteomes" id="UP000766629"/>
    </source>
</evidence>
<dbReference type="Proteomes" id="UP000766629">
    <property type="component" value="Unassembled WGS sequence"/>
</dbReference>
<dbReference type="EMBL" id="JAHVJA010000008">
    <property type="protein sequence ID" value="MBY6141008.1"/>
    <property type="molecule type" value="Genomic_DNA"/>
</dbReference>
<keyword evidence="3" id="KW-1185">Reference proteome</keyword>
<sequence length="290" mass="29226">MAKDAVLVLGATGRIGRLLQLCPPEGLALRLQARRAQAAAGKPDAGWRLFDPLEDPAALARAATGAAAVLCLAGPVPGRGAGEMADHIRLGEAAVRAGAGAGARVLLASSAAVYGAGSGLLAEDAPLHPASAYGAAKAEMEARAAALGAELGVPVCSLRIGNTAGFDAILGGWRPGFSLDRFADGATPRRSYIGARSLAQVLGALLQRPALPPALNVAQPGTVEMAALLQAAGLPFAARPAPGTAIPEVALDVSRLQALLPVPLAPADAAQLAAEWAGLEPQLRQEQSRR</sequence>
<comment type="caution">
    <text evidence="2">The sequence shown here is derived from an EMBL/GenBank/DDBJ whole genome shotgun (WGS) entry which is preliminary data.</text>
</comment>
<protein>
    <submittedName>
        <fullName evidence="2">NAD-dependent epimerase/dehydratase family protein</fullName>
    </submittedName>
</protein>
<dbReference type="InterPro" id="IPR001509">
    <property type="entry name" value="Epimerase_deHydtase"/>
</dbReference>
<dbReference type="SUPFAM" id="SSF51735">
    <property type="entry name" value="NAD(P)-binding Rossmann-fold domains"/>
    <property type="match status" value="1"/>
</dbReference>
<dbReference type="Pfam" id="PF01370">
    <property type="entry name" value="Epimerase"/>
    <property type="match status" value="1"/>
</dbReference>
<evidence type="ECO:0000313" key="2">
    <source>
        <dbReference type="EMBL" id="MBY6141008.1"/>
    </source>
</evidence>
<organism evidence="2 3">
    <name type="scientific">Leisingera daeponensis</name>
    <dbReference type="NCBI Taxonomy" id="405746"/>
    <lineage>
        <taxon>Bacteria</taxon>
        <taxon>Pseudomonadati</taxon>
        <taxon>Pseudomonadota</taxon>
        <taxon>Alphaproteobacteria</taxon>
        <taxon>Rhodobacterales</taxon>
        <taxon>Roseobacteraceae</taxon>
        <taxon>Leisingera</taxon>
    </lineage>
</organism>
<name>A0ABS7NIH9_9RHOB</name>
<proteinExistence type="predicted"/>
<evidence type="ECO:0000259" key="1">
    <source>
        <dbReference type="Pfam" id="PF01370"/>
    </source>
</evidence>
<dbReference type="InterPro" id="IPR036291">
    <property type="entry name" value="NAD(P)-bd_dom_sf"/>
</dbReference>
<feature type="domain" description="NAD-dependent epimerase/dehydratase" evidence="1">
    <location>
        <begin position="6"/>
        <end position="165"/>
    </location>
</feature>
<gene>
    <name evidence="2" type="ORF">KUV26_16330</name>
</gene>